<reference evidence="1" key="1">
    <citation type="journal article" date="2022" name="Int. J. Syst. Evol. Microbiol.">
        <title>A novel species of lactic acid bacteria, Ligilactobacillus pabuli sp. nov., isolated from alfalfa silage.</title>
        <authorList>
            <person name="Tohno M."/>
            <person name="Tanizawa Y."/>
            <person name="Sawada H."/>
            <person name="Sakamoto M."/>
            <person name="Ohkuma M."/>
            <person name="Kobayashi H."/>
        </authorList>
    </citation>
    <scope>NUCLEOTIDE SEQUENCE</scope>
    <source>
        <strain evidence="1">AF129</strain>
    </source>
</reference>
<dbReference type="EMBL" id="BQXH01000011">
    <property type="protein sequence ID" value="GKS81683.1"/>
    <property type="molecule type" value="Genomic_DNA"/>
</dbReference>
<dbReference type="InterPro" id="IPR002495">
    <property type="entry name" value="Glyco_trans_8"/>
</dbReference>
<dbReference type="InterPro" id="IPR029044">
    <property type="entry name" value="Nucleotide-diphossugar_trans"/>
</dbReference>
<dbReference type="Pfam" id="PF01501">
    <property type="entry name" value="Glyco_transf_8"/>
    <property type="match status" value="1"/>
</dbReference>
<dbReference type="Gene3D" id="3.90.550.10">
    <property type="entry name" value="Spore Coat Polysaccharide Biosynthesis Protein SpsA, Chain A"/>
    <property type="match status" value="1"/>
</dbReference>
<evidence type="ECO:0000313" key="2">
    <source>
        <dbReference type="Proteomes" id="UP001055149"/>
    </source>
</evidence>
<accession>A0ABQ5JIK5</accession>
<dbReference type="SUPFAM" id="SSF53448">
    <property type="entry name" value="Nucleotide-diphospho-sugar transferases"/>
    <property type="match status" value="1"/>
</dbReference>
<sequence length="275" mass="32425">MINIMYCGDEHIEQGLALSLMSVLKNVQEPVHFYLLTAKITTKRKTFQPLNDRFVAKLNEYSRLYDHRNFVQKFDITKLFAAEAPLANINTSFTPNCMLRLYADQVPELPDQLLYLDADVLCRQDFSAFYHQDLSTHELVGSLDHYGRWFFHRQLKGFDYINSGVLLINLKKIRATGLFERCRVKCQKTRMFMPDQSAINRLCHAKGITAAKYNEQHRLQDDTVFQHFTTSFRFMPRFKIQTIKPWQVDKLHGELGIYEYDDLLTESQQFFEKIN</sequence>
<comment type="caution">
    <text evidence="1">The sequence shown here is derived from an EMBL/GenBank/DDBJ whole genome shotgun (WGS) entry which is preliminary data.</text>
</comment>
<dbReference type="RefSeq" id="WP_244055427.1">
    <property type="nucleotide sequence ID" value="NZ_BQXH01000011.1"/>
</dbReference>
<evidence type="ECO:0000313" key="1">
    <source>
        <dbReference type="EMBL" id="GKS81683.1"/>
    </source>
</evidence>
<protein>
    <submittedName>
        <fullName evidence="1">Glycosyl transferase</fullName>
    </submittedName>
</protein>
<dbReference type="Proteomes" id="UP001055149">
    <property type="component" value="Unassembled WGS sequence"/>
</dbReference>
<proteinExistence type="predicted"/>
<dbReference type="GO" id="GO:0016740">
    <property type="term" value="F:transferase activity"/>
    <property type="evidence" value="ECO:0007669"/>
    <property type="project" value="UniProtKB-KW"/>
</dbReference>
<keyword evidence="1" id="KW-0808">Transferase</keyword>
<keyword evidence="2" id="KW-1185">Reference proteome</keyword>
<name>A0ABQ5JIK5_9LACO</name>
<organism evidence="1 2">
    <name type="scientific">Ligilactobacillus pabuli</name>
    <dbReference type="NCBI Taxonomy" id="2886039"/>
    <lineage>
        <taxon>Bacteria</taxon>
        <taxon>Bacillati</taxon>
        <taxon>Bacillota</taxon>
        <taxon>Bacilli</taxon>
        <taxon>Lactobacillales</taxon>
        <taxon>Lactobacillaceae</taxon>
        <taxon>Ligilactobacillus</taxon>
    </lineage>
</organism>
<gene>
    <name evidence="1" type="ORF">LPAF129_13690</name>
</gene>